<dbReference type="SMART" id="SM00327">
    <property type="entry name" value="VWA"/>
    <property type="match status" value="1"/>
</dbReference>
<organism evidence="3 4">
    <name type="scientific">Pseudoruegeria aquimaris</name>
    <dbReference type="NCBI Taxonomy" id="393663"/>
    <lineage>
        <taxon>Bacteria</taxon>
        <taxon>Pseudomonadati</taxon>
        <taxon>Pseudomonadota</taxon>
        <taxon>Alphaproteobacteria</taxon>
        <taxon>Rhodobacterales</taxon>
        <taxon>Roseobacteraceae</taxon>
        <taxon>Pseudoruegeria</taxon>
    </lineage>
</organism>
<evidence type="ECO:0000313" key="3">
    <source>
        <dbReference type="EMBL" id="SLN13202.1"/>
    </source>
</evidence>
<protein>
    <submittedName>
        <fullName evidence="3">von Willebrand factor type A domain protein</fullName>
    </submittedName>
</protein>
<dbReference type="AlphaFoldDB" id="A0A1Y5RET5"/>
<proteinExistence type="predicted"/>
<dbReference type="Pfam" id="PF13519">
    <property type="entry name" value="VWA_2"/>
    <property type="match status" value="1"/>
</dbReference>
<dbReference type="OrthoDB" id="6305173at2"/>
<feature type="region of interest" description="Disordered" evidence="1">
    <location>
        <begin position="1"/>
        <end position="42"/>
    </location>
</feature>
<dbReference type="Proteomes" id="UP000193409">
    <property type="component" value="Unassembled WGS sequence"/>
</dbReference>
<dbReference type="InterPro" id="IPR036465">
    <property type="entry name" value="vWFA_dom_sf"/>
</dbReference>
<dbReference type="SUPFAM" id="SSF53300">
    <property type="entry name" value="vWA-like"/>
    <property type="match status" value="1"/>
</dbReference>
<dbReference type="InterPro" id="IPR028992">
    <property type="entry name" value="Hedgehog/Intein_dom"/>
</dbReference>
<gene>
    <name evidence="3" type="ORF">PSA7680_00247</name>
</gene>
<feature type="domain" description="VWFA" evidence="2">
    <location>
        <begin position="63"/>
        <end position="256"/>
    </location>
</feature>
<feature type="compositionally biased region" description="Polar residues" evidence="1">
    <location>
        <begin position="1"/>
        <end position="32"/>
    </location>
</feature>
<dbReference type="SUPFAM" id="SSF51294">
    <property type="entry name" value="Hedgehog/intein (Hint) domain"/>
    <property type="match status" value="1"/>
</dbReference>
<dbReference type="RefSeq" id="WP_085866831.1">
    <property type="nucleotide sequence ID" value="NZ_FWFQ01000001.1"/>
</dbReference>
<dbReference type="Pfam" id="PF13403">
    <property type="entry name" value="Hint_2"/>
    <property type="match status" value="1"/>
</dbReference>
<name>A0A1Y5RET5_9RHOB</name>
<dbReference type="EMBL" id="FWFQ01000001">
    <property type="protein sequence ID" value="SLN13202.1"/>
    <property type="molecule type" value="Genomic_DNA"/>
</dbReference>
<dbReference type="InterPro" id="IPR036844">
    <property type="entry name" value="Hint_dom_sf"/>
</dbReference>
<dbReference type="Gene3D" id="2.170.16.10">
    <property type="entry name" value="Hedgehog/Intein (Hint) domain"/>
    <property type="match status" value="1"/>
</dbReference>
<dbReference type="InterPro" id="IPR002035">
    <property type="entry name" value="VWF_A"/>
</dbReference>
<sequence length="544" mass="57933">MVDVNGNTDLQTSPDTVIDPDSTNPTSVIQTSTLGTTGNGGVDDDGFEISGTVNGSDIPLPINVAVVIDTSGSTADPSGSDFDGNGTVETILEAELIAAQDLFDAYVAAGYSAEEVTISIIDMSGSSTVVGTFNLGQASDYTAALQDIAADGPSGGTNFDDGLDKAIDAFNAIGTDDTETNVVVFMSDGFPTSGGSDFTNELNTLQNDFGALVQGIGIGENSSLDDLNLVDNTGGAQKVLSGEELANAIVQPLTNIDFLRFEILVEGVDANGDPITQTIILNEGDPEVIATPVGWAFDCVPIDDKFQIGSELTVTVTSVFAEDPGDPGSGLQTVVTQHQLFVVACFMEGTMILTPMGEVPVESLEIGDRVITRDHGVQRIRWIGASTFPSGYVAANPHLRPILFRKDAFEPGVPDRDLRVSRQHRILVRGWRAELMFGDPEGVLVPAFALCNDHSIVEERPTRPVTYVHMAFDRHEVIYSNGVESESFHPEQRTVAGLSSPQRDELLAIFPELERGFAYDATREELRGRIGAVLSEPRRTPGTS</sequence>
<evidence type="ECO:0000259" key="2">
    <source>
        <dbReference type="PROSITE" id="PS50234"/>
    </source>
</evidence>
<accession>A0A1Y5RET5</accession>
<dbReference type="Gene3D" id="3.40.50.410">
    <property type="entry name" value="von Willebrand factor, type A domain"/>
    <property type="match status" value="1"/>
</dbReference>
<dbReference type="CDD" id="cd00198">
    <property type="entry name" value="vWFA"/>
    <property type="match status" value="1"/>
</dbReference>
<evidence type="ECO:0000256" key="1">
    <source>
        <dbReference type="SAM" id="MobiDB-lite"/>
    </source>
</evidence>
<dbReference type="PROSITE" id="PS50234">
    <property type="entry name" value="VWFA"/>
    <property type="match status" value="1"/>
</dbReference>
<evidence type="ECO:0000313" key="4">
    <source>
        <dbReference type="Proteomes" id="UP000193409"/>
    </source>
</evidence>
<reference evidence="3 4" key="1">
    <citation type="submission" date="2017-03" db="EMBL/GenBank/DDBJ databases">
        <authorList>
            <person name="Afonso C.L."/>
            <person name="Miller P.J."/>
            <person name="Scott M.A."/>
            <person name="Spackman E."/>
            <person name="Goraichik I."/>
            <person name="Dimitrov K.M."/>
            <person name="Suarez D.L."/>
            <person name="Swayne D.E."/>
        </authorList>
    </citation>
    <scope>NUCLEOTIDE SEQUENCE [LARGE SCALE GENOMIC DNA]</scope>
    <source>
        <strain evidence="3 4">CECT 7680</strain>
    </source>
</reference>
<keyword evidence="4" id="KW-1185">Reference proteome</keyword>